<dbReference type="SUPFAM" id="SSF49899">
    <property type="entry name" value="Concanavalin A-like lectins/glucanases"/>
    <property type="match status" value="1"/>
</dbReference>
<feature type="chain" id="PRO_5032721242" evidence="2">
    <location>
        <begin position="29"/>
        <end position="779"/>
    </location>
</feature>
<dbReference type="PANTHER" id="PTHR19328">
    <property type="entry name" value="HEDGEHOG-INTERACTING PROTEIN"/>
    <property type="match status" value="1"/>
</dbReference>
<feature type="compositionally biased region" description="Low complexity" evidence="1">
    <location>
        <begin position="22"/>
        <end position="46"/>
    </location>
</feature>
<sequence length="779" mass="84783">MMGNRKWWVSAVTAAVLTMTLSAPPAGGAPPAESGPATGDEPITDPIPEDPKPAELGLVLEEYAQLPETEPTPPPTDERLMRHNRINYIGEVPDGSGRKYVPDLNGPMYLLSEDGEQHEYLDMRSEDEYFFSGRGMGTGFGFVTFHPEFAENGKFYTVHSVGEEGIAENEPTYPNQQDATVQSVVTEWTADDPSANTFSGTHREIFRFGFATQIHAIQQIDFNPTAEPGDEDYGLLYLAVGDGGDGVGTDIPQELDNPAGKILRIDPEGTNGPNGEYGIPESNPFVGEEGALGEIYALGMRDPHRFTWDPEGKNDMYLGHIGQRALEAVYKVEKGDNLGWSEREGRFRFDPEKQCVLYPLPPDDAKYGYTYPVAAYDHDAPDNWPCNSDSGHAISGGQVYRGDVHPELQGKYIFGDLVDGEVFSTEAADMSRGKNREPITEVQLFDSDGDRKRMSDFVDDGRVDLRFGTDAAGELYLLAKANGKIWKVTDVKPAEPSEVTDDVSDNLVAHYDFEHPFAVDGAKEAGQGSANTLLDLVNGGEDMRVDGGAFPGSNNSLQLKQVNPGQVGNDDWKAGLWDGDADGVEALDAFNAADGITVMGWVKMTGENPSPDPSSDDPDARYNSVGLAGVLSGDSDGHDVRALLELIEVDGEMQLVALGRRLDGGESQMFAADRDWRELLPQDEWVHLAATFDYTTGEMALYRNGEPLEGSYVKDGDPWQVDGSPTSATNPRGIKIGGSFPQNTAEKNPCNCSMDSLMFLDEAADGSTIAEQYARFRGE</sequence>
<dbReference type="Gene3D" id="2.120.10.30">
    <property type="entry name" value="TolB, C-terminal domain"/>
    <property type="match status" value="1"/>
</dbReference>
<feature type="signal peptide" evidence="2">
    <location>
        <begin position="1"/>
        <end position="28"/>
    </location>
</feature>
<evidence type="ECO:0000256" key="2">
    <source>
        <dbReference type="SAM" id="SignalP"/>
    </source>
</evidence>
<organism evidence="4 5">
    <name type="scientific">Prauserella sediminis</name>
    <dbReference type="NCBI Taxonomy" id="577680"/>
    <lineage>
        <taxon>Bacteria</taxon>
        <taxon>Bacillati</taxon>
        <taxon>Actinomycetota</taxon>
        <taxon>Actinomycetes</taxon>
        <taxon>Pseudonocardiales</taxon>
        <taxon>Pseudonocardiaceae</taxon>
        <taxon>Prauserella</taxon>
        <taxon>Prauserella salsuginis group</taxon>
    </lineage>
</organism>
<dbReference type="PANTHER" id="PTHR19328:SF75">
    <property type="entry name" value="ALDOSE SUGAR DEHYDROGENASE YLII"/>
    <property type="match status" value="1"/>
</dbReference>
<dbReference type="SUPFAM" id="SSF50952">
    <property type="entry name" value="Soluble quinoprotein glucose dehydrogenase"/>
    <property type="match status" value="1"/>
</dbReference>
<feature type="region of interest" description="Disordered" evidence="1">
    <location>
        <begin position="22"/>
        <end position="56"/>
    </location>
</feature>
<evidence type="ECO:0000256" key="1">
    <source>
        <dbReference type="SAM" id="MobiDB-lite"/>
    </source>
</evidence>
<evidence type="ECO:0000313" key="5">
    <source>
        <dbReference type="Proteomes" id="UP000564573"/>
    </source>
</evidence>
<dbReference type="EMBL" id="JACIBS010000001">
    <property type="protein sequence ID" value="MBB3663240.1"/>
    <property type="molecule type" value="Genomic_DNA"/>
</dbReference>
<protein>
    <submittedName>
        <fullName evidence="4">Glucose/arabinose dehydrogenase</fullName>
    </submittedName>
</protein>
<dbReference type="InterPro" id="IPR011041">
    <property type="entry name" value="Quinoprot_gluc/sorb_DH_b-prop"/>
</dbReference>
<dbReference type="Proteomes" id="UP000564573">
    <property type="component" value="Unassembled WGS sequence"/>
</dbReference>
<reference evidence="4 5" key="1">
    <citation type="submission" date="2020-08" db="EMBL/GenBank/DDBJ databases">
        <title>Sequencing the genomes of 1000 actinobacteria strains.</title>
        <authorList>
            <person name="Klenk H.-P."/>
        </authorList>
    </citation>
    <scope>NUCLEOTIDE SEQUENCE [LARGE SCALE GENOMIC DNA]</scope>
    <source>
        <strain evidence="4 5">DSM 45267</strain>
    </source>
</reference>
<dbReference type="InterPro" id="IPR013320">
    <property type="entry name" value="ConA-like_dom_sf"/>
</dbReference>
<dbReference type="InterPro" id="IPR012938">
    <property type="entry name" value="Glc/Sorbosone_DH"/>
</dbReference>
<keyword evidence="2" id="KW-0732">Signal</keyword>
<gene>
    <name evidence="4" type="ORF">FB384_002144</name>
</gene>
<dbReference type="RefSeq" id="WP_228726003.1">
    <property type="nucleotide sequence ID" value="NZ_JACIBS010000001.1"/>
</dbReference>
<comment type="caution">
    <text evidence="4">The sequence shown here is derived from an EMBL/GenBank/DDBJ whole genome shotgun (WGS) entry which is preliminary data.</text>
</comment>
<dbReference type="Pfam" id="PF07995">
    <property type="entry name" value="GSDH"/>
    <property type="match status" value="1"/>
</dbReference>
<evidence type="ECO:0000259" key="3">
    <source>
        <dbReference type="Pfam" id="PF07995"/>
    </source>
</evidence>
<dbReference type="Gene3D" id="2.60.120.200">
    <property type="match status" value="1"/>
</dbReference>
<evidence type="ECO:0000313" key="4">
    <source>
        <dbReference type="EMBL" id="MBB3663240.1"/>
    </source>
</evidence>
<dbReference type="AlphaFoldDB" id="A0A839XIY4"/>
<name>A0A839XIY4_9PSEU</name>
<proteinExistence type="predicted"/>
<accession>A0A839XIY4</accession>
<feature type="domain" description="Glucose/Sorbosone dehydrogenase" evidence="3">
    <location>
        <begin position="105"/>
        <end position="436"/>
    </location>
</feature>
<dbReference type="InterPro" id="IPR011042">
    <property type="entry name" value="6-blade_b-propeller_TolB-like"/>
</dbReference>
<keyword evidence="5" id="KW-1185">Reference proteome</keyword>